<keyword evidence="3" id="KW-1185">Reference proteome</keyword>
<feature type="compositionally biased region" description="Polar residues" evidence="1">
    <location>
        <begin position="223"/>
        <end position="238"/>
    </location>
</feature>
<accession>A0ABR3EP18</accession>
<dbReference type="EMBL" id="JBAHYK010002671">
    <property type="protein sequence ID" value="KAL0564607.1"/>
    <property type="molecule type" value="Genomic_DNA"/>
</dbReference>
<feature type="region of interest" description="Disordered" evidence="1">
    <location>
        <begin position="1"/>
        <end position="25"/>
    </location>
</feature>
<feature type="region of interest" description="Disordered" evidence="1">
    <location>
        <begin position="199"/>
        <end position="254"/>
    </location>
</feature>
<organism evidence="2 3">
    <name type="scientific">Marasmius crinis-equi</name>
    <dbReference type="NCBI Taxonomy" id="585013"/>
    <lineage>
        <taxon>Eukaryota</taxon>
        <taxon>Fungi</taxon>
        <taxon>Dikarya</taxon>
        <taxon>Basidiomycota</taxon>
        <taxon>Agaricomycotina</taxon>
        <taxon>Agaricomycetes</taxon>
        <taxon>Agaricomycetidae</taxon>
        <taxon>Agaricales</taxon>
        <taxon>Marasmiineae</taxon>
        <taxon>Marasmiaceae</taxon>
        <taxon>Marasmius</taxon>
    </lineage>
</organism>
<name>A0ABR3EP18_9AGAR</name>
<feature type="compositionally biased region" description="Low complexity" evidence="1">
    <location>
        <begin position="239"/>
        <end position="252"/>
    </location>
</feature>
<sequence>MPPPRSPSKKAYVRPRHESNAYRWKPQPYAPPLHVSCTGDNGTCPNPVSVRICHGTANKKHKGIWYEACDPPDHPSNGHFIDWREDIPRASLPATFKTHRQRPNAALLDMLNGTDTYEEEFVPYPSTPSKHHREPQHEQNSLPCGETRVDQLFFLDHPATPTIRRQINVPDQPVSDEDALHFLLQLDAIEEQEEFLFGKNSSVAPPSPSTTPSPLNYGASGDSPFTLNTSDSCSQRVQSPTTVPGTTSSSLSQTPALSLSSLSWKVGIRRERMHNGKMRLDCAGKLCEAKSEREPPSRGAQNCQFLFCKPCCEASCAEMTEFCKLHASKETSSMLAHSTSSL</sequence>
<protein>
    <submittedName>
        <fullName evidence="2">Uncharacterized protein</fullName>
    </submittedName>
</protein>
<proteinExistence type="predicted"/>
<evidence type="ECO:0000313" key="2">
    <source>
        <dbReference type="EMBL" id="KAL0564607.1"/>
    </source>
</evidence>
<dbReference type="Proteomes" id="UP001465976">
    <property type="component" value="Unassembled WGS sequence"/>
</dbReference>
<evidence type="ECO:0000313" key="3">
    <source>
        <dbReference type="Proteomes" id="UP001465976"/>
    </source>
</evidence>
<gene>
    <name evidence="2" type="ORF">V5O48_017435</name>
</gene>
<comment type="caution">
    <text evidence="2">The sequence shown here is derived from an EMBL/GenBank/DDBJ whole genome shotgun (WGS) entry which is preliminary data.</text>
</comment>
<evidence type="ECO:0000256" key="1">
    <source>
        <dbReference type="SAM" id="MobiDB-lite"/>
    </source>
</evidence>
<reference evidence="2 3" key="1">
    <citation type="submission" date="2024-02" db="EMBL/GenBank/DDBJ databases">
        <title>A draft genome for the cacao thread blight pathogen Marasmius crinis-equi.</title>
        <authorList>
            <person name="Cohen S.P."/>
            <person name="Baruah I.K."/>
            <person name="Amoako-Attah I."/>
            <person name="Bukari Y."/>
            <person name="Meinhardt L.W."/>
            <person name="Bailey B.A."/>
        </authorList>
    </citation>
    <scope>NUCLEOTIDE SEQUENCE [LARGE SCALE GENOMIC DNA]</scope>
    <source>
        <strain evidence="2 3">GH-76</strain>
    </source>
</reference>